<dbReference type="PROSITE" id="PS51915">
    <property type="entry name" value="ZAD"/>
    <property type="match status" value="1"/>
</dbReference>
<feature type="domain" description="C2H2-type" evidence="3">
    <location>
        <begin position="171"/>
        <end position="199"/>
    </location>
</feature>
<dbReference type="AlphaFoldDB" id="B4NEU4"/>
<keyword evidence="6" id="KW-1185">Reference proteome</keyword>
<feature type="domain" description="ZAD" evidence="4">
    <location>
        <begin position="6"/>
        <end position="92"/>
    </location>
</feature>
<dbReference type="EMBL" id="CH964239">
    <property type="protein sequence ID" value="EDW82263.2"/>
    <property type="molecule type" value="Genomic_DNA"/>
</dbReference>
<dbReference type="PROSITE" id="PS00028">
    <property type="entry name" value="ZINC_FINGER_C2H2_1"/>
    <property type="match status" value="1"/>
</dbReference>
<evidence type="ECO:0000256" key="2">
    <source>
        <dbReference type="PROSITE-ProRule" id="PRU01263"/>
    </source>
</evidence>
<dbReference type="InParanoid" id="B4NEU4"/>
<dbReference type="GO" id="GO:0005634">
    <property type="term" value="C:nucleus"/>
    <property type="evidence" value="ECO:0007669"/>
    <property type="project" value="InterPro"/>
</dbReference>
<evidence type="ECO:0000259" key="3">
    <source>
        <dbReference type="PROSITE" id="PS50157"/>
    </source>
</evidence>
<dbReference type="InterPro" id="IPR013087">
    <property type="entry name" value="Znf_C2H2_type"/>
</dbReference>
<accession>B4NEU4</accession>
<dbReference type="PROSITE" id="PS50157">
    <property type="entry name" value="ZINC_FINGER_C2H2_2"/>
    <property type="match status" value="1"/>
</dbReference>
<keyword evidence="2" id="KW-0479">Metal-binding</keyword>
<dbReference type="Pfam" id="PF07776">
    <property type="entry name" value="zf-AD"/>
    <property type="match status" value="1"/>
</dbReference>
<sequence>MDIFESFCRTCGNECLDPINIFDDVKNKSAACQNGKVSIIEMLETCTPNSVPKLNKDDDYPKQVCRLCLKKLEMVYEFQTNWLNAHSEFNVALKFEQRRKRCHKEAQAKSEEQAQEDKLPELEFDAIVVDIKSDNASNEPLPKPVSKLEKSVLPAITIPVPSVKHQQESPHKCHDCDEKFYTAKACEFHHKFVHPDCIP</sequence>
<feature type="binding site" evidence="2">
    <location>
        <position position="8"/>
    </location>
    <ligand>
        <name>Zn(2+)</name>
        <dbReference type="ChEBI" id="CHEBI:29105"/>
    </ligand>
</feature>
<organism evidence="5 6">
    <name type="scientific">Drosophila willistoni</name>
    <name type="common">Fruit fly</name>
    <dbReference type="NCBI Taxonomy" id="7260"/>
    <lineage>
        <taxon>Eukaryota</taxon>
        <taxon>Metazoa</taxon>
        <taxon>Ecdysozoa</taxon>
        <taxon>Arthropoda</taxon>
        <taxon>Hexapoda</taxon>
        <taxon>Insecta</taxon>
        <taxon>Pterygota</taxon>
        <taxon>Neoptera</taxon>
        <taxon>Endopterygota</taxon>
        <taxon>Diptera</taxon>
        <taxon>Brachycera</taxon>
        <taxon>Muscomorpha</taxon>
        <taxon>Ephydroidea</taxon>
        <taxon>Drosophilidae</taxon>
        <taxon>Drosophila</taxon>
        <taxon>Sophophora</taxon>
    </lineage>
</organism>
<dbReference type="FunCoup" id="B4NEU4">
    <property type="interactions" value="1"/>
</dbReference>
<evidence type="ECO:0000313" key="6">
    <source>
        <dbReference type="Proteomes" id="UP000007798"/>
    </source>
</evidence>
<evidence type="ECO:0000313" key="5">
    <source>
        <dbReference type="EMBL" id="EDW82263.2"/>
    </source>
</evidence>
<dbReference type="PhylomeDB" id="B4NEU4"/>
<name>B4NEU4_DROWI</name>
<evidence type="ECO:0000256" key="1">
    <source>
        <dbReference type="PROSITE-ProRule" id="PRU00042"/>
    </source>
</evidence>
<feature type="binding site" evidence="2">
    <location>
        <position position="11"/>
    </location>
    <ligand>
        <name>Zn(2+)</name>
        <dbReference type="ChEBI" id="CHEBI:29105"/>
    </ligand>
</feature>
<proteinExistence type="predicted"/>
<dbReference type="eggNOG" id="ENOG502T96J">
    <property type="taxonomic scope" value="Eukaryota"/>
</dbReference>
<dbReference type="Gene3D" id="3.40.1800.20">
    <property type="match status" value="1"/>
</dbReference>
<dbReference type="OrthoDB" id="7838207at2759"/>
<dbReference type="GO" id="GO:0008270">
    <property type="term" value="F:zinc ion binding"/>
    <property type="evidence" value="ECO:0007669"/>
    <property type="project" value="UniProtKB-UniRule"/>
</dbReference>
<keyword evidence="1" id="KW-0863">Zinc-finger</keyword>
<protein>
    <submittedName>
        <fullName evidence="5">Uncharacterized protein</fullName>
    </submittedName>
</protein>
<dbReference type="KEGG" id="dwi:6649121"/>
<dbReference type="InterPro" id="IPR012934">
    <property type="entry name" value="Znf_AD"/>
</dbReference>
<dbReference type="Proteomes" id="UP000007798">
    <property type="component" value="Unassembled WGS sequence"/>
</dbReference>
<gene>
    <name evidence="5" type="primary">Dwil\GK25705</name>
    <name evidence="5" type="ORF">Dwil_GK25705</name>
</gene>
<dbReference type="HOGENOM" id="CLU_1422879_0_0_1"/>
<feature type="binding site" evidence="2">
    <location>
        <position position="68"/>
    </location>
    <ligand>
        <name>Zn(2+)</name>
        <dbReference type="ChEBI" id="CHEBI:29105"/>
    </ligand>
</feature>
<reference evidence="5 6" key="1">
    <citation type="journal article" date="2007" name="Nature">
        <title>Evolution of genes and genomes on the Drosophila phylogeny.</title>
        <authorList>
            <consortium name="Drosophila 12 Genomes Consortium"/>
            <person name="Clark A.G."/>
            <person name="Eisen M.B."/>
            <person name="Smith D.R."/>
            <person name="Bergman C.M."/>
            <person name="Oliver B."/>
            <person name="Markow T.A."/>
            <person name="Kaufman T.C."/>
            <person name="Kellis M."/>
            <person name="Gelbart W."/>
            <person name="Iyer V.N."/>
            <person name="Pollard D.A."/>
            <person name="Sackton T.B."/>
            <person name="Larracuente A.M."/>
            <person name="Singh N.D."/>
            <person name="Abad J.P."/>
            <person name="Abt D.N."/>
            <person name="Adryan B."/>
            <person name="Aguade M."/>
            <person name="Akashi H."/>
            <person name="Anderson W.W."/>
            <person name="Aquadro C.F."/>
            <person name="Ardell D.H."/>
            <person name="Arguello R."/>
            <person name="Artieri C.G."/>
            <person name="Barbash D.A."/>
            <person name="Barker D."/>
            <person name="Barsanti P."/>
            <person name="Batterham P."/>
            <person name="Batzoglou S."/>
            <person name="Begun D."/>
            <person name="Bhutkar A."/>
            <person name="Blanco E."/>
            <person name="Bosak S.A."/>
            <person name="Bradley R.K."/>
            <person name="Brand A.D."/>
            <person name="Brent M.R."/>
            <person name="Brooks A.N."/>
            <person name="Brown R.H."/>
            <person name="Butlin R.K."/>
            <person name="Caggese C."/>
            <person name="Calvi B.R."/>
            <person name="Bernardo de Carvalho A."/>
            <person name="Caspi A."/>
            <person name="Castrezana S."/>
            <person name="Celniker S.E."/>
            <person name="Chang J.L."/>
            <person name="Chapple C."/>
            <person name="Chatterji S."/>
            <person name="Chinwalla A."/>
            <person name="Civetta A."/>
            <person name="Clifton S.W."/>
            <person name="Comeron J.M."/>
            <person name="Costello J.C."/>
            <person name="Coyne J.A."/>
            <person name="Daub J."/>
            <person name="David R.G."/>
            <person name="Delcher A.L."/>
            <person name="Delehaunty K."/>
            <person name="Do C.B."/>
            <person name="Ebling H."/>
            <person name="Edwards K."/>
            <person name="Eickbush T."/>
            <person name="Evans J.D."/>
            <person name="Filipski A."/>
            <person name="Findeiss S."/>
            <person name="Freyhult E."/>
            <person name="Fulton L."/>
            <person name="Fulton R."/>
            <person name="Garcia A.C."/>
            <person name="Gardiner A."/>
            <person name="Garfield D.A."/>
            <person name="Garvin B.E."/>
            <person name="Gibson G."/>
            <person name="Gilbert D."/>
            <person name="Gnerre S."/>
            <person name="Godfrey J."/>
            <person name="Good R."/>
            <person name="Gotea V."/>
            <person name="Gravely B."/>
            <person name="Greenberg A.J."/>
            <person name="Griffiths-Jones S."/>
            <person name="Gross S."/>
            <person name="Guigo R."/>
            <person name="Gustafson E.A."/>
            <person name="Haerty W."/>
            <person name="Hahn M.W."/>
            <person name="Halligan D.L."/>
            <person name="Halpern A.L."/>
            <person name="Halter G.M."/>
            <person name="Han M.V."/>
            <person name="Heger A."/>
            <person name="Hillier L."/>
            <person name="Hinrichs A.S."/>
            <person name="Holmes I."/>
            <person name="Hoskins R.A."/>
            <person name="Hubisz M.J."/>
            <person name="Hultmark D."/>
            <person name="Huntley M.A."/>
            <person name="Jaffe D.B."/>
            <person name="Jagadeeshan S."/>
            <person name="Jeck W.R."/>
            <person name="Johnson J."/>
            <person name="Jones C.D."/>
            <person name="Jordan W.C."/>
            <person name="Karpen G.H."/>
            <person name="Kataoka E."/>
            <person name="Keightley P.D."/>
            <person name="Kheradpour P."/>
            <person name="Kirkness E.F."/>
            <person name="Koerich L.B."/>
            <person name="Kristiansen K."/>
            <person name="Kudrna D."/>
            <person name="Kulathinal R.J."/>
            <person name="Kumar S."/>
            <person name="Kwok R."/>
            <person name="Lander E."/>
            <person name="Langley C.H."/>
            <person name="Lapoint R."/>
            <person name="Lazzaro B.P."/>
            <person name="Lee S.J."/>
            <person name="Levesque L."/>
            <person name="Li R."/>
            <person name="Lin C.F."/>
            <person name="Lin M.F."/>
            <person name="Lindblad-Toh K."/>
            <person name="Llopart A."/>
            <person name="Long M."/>
            <person name="Low L."/>
            <person name="Lozovsky E."/>
            <person name="Lu J."/>
            <person name="Luo M."/>
            <person name="Machado C.A."/>
            <person name="Makalowski W."/>
            <person name="Marzo M."/>
            <person name="Matsuda M."/>
            <person name="Matzkin L."/>
            <person name="McAllister B."/>
            <person name="McBride C.S."/>
            <person name="McKernan B."/>
            <person name="McKernan K."/>
            <person name="Mendez-Lago M."/>
            <person name="Minx P."/>
            <person name="Mollenhauer M.U."/>
            <person name="Montooth K."/>
            <person name="Mount S.M."/>
            <person name="Mu X."/>
            <person name="Myers E."/>
            <person name="Negre B."/>
            <person name="Newfeld S."/>
            <person name="Nielsen R."/>
            <person name="Noor M.A."/>
            <person name="O'Grady P."/>
            <person name="Pachter L."/>
            <person name="Papaceit M."/>
            <person name="Parisi M.J."/>
            <person name="Parisi M."/>
            <person name="Parts L."/>
            <person name="Pedersen J.S."/>
            <person name="Pesole G."/>
            <person name="Phillippy A.M."/>
            <person name="Ponting C.P."/>
            <person name="Pop M."/>
            <person name="Porcelli D."/>
            <person name="Powell J.R."/>
            <person name="Prohaska S."/>
            <person name="Pruitt K."/>
            <person name="Puig M."/>
            <person name="Quesneville H."/>
            <person name="Ram K.R."/>
            <person name="Rand D."/>
            <person name="Rasmussen M.D."/>
            <person name="Reed L.K."/>
            <person name="Reenan R."/>
            <person name="Reily A."/>
            <person name="Remington K.A."/>
            <person name="Rieger T.T."/>
            <person name="Ritchie M.G."/>
            <person name="Robin C."/>
            <person name="Rogers Y.H."/>
            <person name="Rohde C."/>
            <person name="Rozas J."/>
            <person name="Rubenfield M.J."/>
            <person name="Ruiz A."/>
            <person name="Russo S."/>
            <person name="Salzberg S.L."/>
            <person name="Sanchez-Gracia A."/>
            <person name="Saranga D.J."/>
            <person name="Sato H."/>
            <person name="Schaeffer S.W."/>
            <person name="Schatz M.C."/>
            <person name="Schlenke T."/>
            <person name="Schwartz R."/>
            <person name="Segarra C."/>
            <person name="Singh R.S."/>
            <person name="Sirot L."/>
            <person name="Sirota M."/>
            <person name="Sisneros N.B."/>
            <person name="Smith C.D."/>
            <person name="Smith T.F."/>
            <person name="Spieth J."/>
            <person name="Stage D.E."/>
            <person name="Stark A."/>
            <person name="Stephan W."/>
            <person name="Strausberg R.L."/>
            <person name="Strempel S."/>
            <person name="Sturgill D."/>
            <person name="Sutton G."/>
            <person name="Sutton G.G."/>
            <person name="Tao W."/>
            <person name="Teichmann S."/>
            <person name="Tobari Y.N."/>
            <person name="Tomimura Y."/>
            <person name="Tsolas J.M."/>
            <person name="Valente V.L."/>
            <person name="Venter E."/>
            <person name="Venter J.C."/>
            <person name="Vicario S."/>
            <person name="Vieira F.G."/>
            <person name="Vilella A.J."/>
            <person name="Villasante A."/>
            <person name="Walenz B."/>
            <person name="Wang J."/>
            <person name="Wasserman M."/>
            <person name="Watts T."/>
            <person name="Wilson D."/>
            <person name="Wilson R.K."/>
            <person name="Wing R.A."/>
            <person name="Wolfner M.F."/>
            <person name="Wong A."/>
            <person name="Wong G.K."/>
            <person name="Wu C.I."/>
            <person name="Wu G."/>
            <person name="Yamamoto D."/>
            <person name="Yang H.P."/>
            <person name="Yang S.P."/>
            <person name="Yorke J.A."/>
            <person name="Yoshida K."/>
            <person name="Zdobnov E."/>
            <person name="Zhang P."/>
            <person name="Zhang Y."/>
            <person name="Zimin A.V."/>
            <person name="Baldwin J."/>
            <person name="Abdouelleil A."/>
            <person name="Abdulkadir J."/>
            <person name="Abebe A."/>
            <person name="Abera B."/>
            <person name="Abreu J."/>
            <person name="Acer S.C."/>
            <person name="Aftuck L."/>
            <person name="Alexander A."/>
            <person name="An P."/>
            <person name="Anderson E."/>
            <person name="Anderson S."/>
            <person name="Arachi H."/>
            <person name="Azer M."/>
            <person name="Bachantsang P."/>
            <person name="Barry A."/>
            <person name="Bayul T."/>
            <person name="Berlin A."/>
            <person name="Bessette D."/>
            <person name="Bloom T."/>
            <person name="Blye J."/>
            <person name="Boguslavskiy L."/>
            <person name="Bonnet C."/>
            <person name="Boukhgalter B."/>
            <person name="Bourzgui I."/>
            <person name="Brown A."/>
            <person name="Cahill P."/>
            <person name="Channer S."/>
            <person name="Cheshatsang Y."/>
            <person name="Chuda L."/>
            <person name="Citroen M."/>
            <person name="Collymore A."/>
            <person name="Cooke P."/>
            <person name="Costello M."/>
            <person name="D'Aco K."/>
            <person name="Daza R."/>
            <person name="De Haan G."/>
            <person name="DeGray S."/>
            <person name="DeMaso C."/>
            <person name="Dhargay N."/>
            <person name="Dooley K."/>
            <person name="Dooley E."/>
            <person name="Doricent M."/>
            <person name="Dorje P."/>
            <person name="Dorjee K."/>
            <person name="Dupes A."/>
            <person name="Elong R."/>
            <person name="Falk J."/>
            <person name="Farina A."/>
            <person name="Faro S."/>
            <person name="Ferguson D."/>
            <person name="Fisher S."/>
            <person name="Foley C.D."/>
            <person name="Franke A."/>
            <person name="Friedrich D."/>
            <person name="Gadbois L."/>
            <person name="Gearin G."/>
            <person name="Gearin C.R."/>
            <person name="Giannoukos G."/>
            <person name="Goode T."/>
            <person name="Graham J."/>
            <person name="Grandbois E."/>
            <person name="Grewal S."/>
            <person name="Gyaltsen K."/>
            <person name="Hafez N."/>
            <person name="Hagos B."/>
            <person name="Hall J."/>
            <person name="Henson C."/>
            <person name="Hollinger A."/>
            <person name="Honan T."/>
            <person name="Huard M.D."/>
            <person name="Hughes L."/>
            <person name="Hurhula B."/>
            <person name="Husby M.E."/>
            <person name="Kamat A."/>
            <person name="Kanga B."/>
            <person name="Kashin S."/>
            <person name="Khazanovich D."/>
            <person name="Kisner P."/>
            <person name="Lance K."/>
            <person name="Lara M."/>
            <person name="Lee W."/>
            <person name="Lennon N."/>
            <person name="Letendre F."/>
            <person name="LeVine R."/>
            <person name="Lipovsky A."/>
            <person name="Liu X."/>
            <person name="Liu J."/>
            <person name="Liu S."/>
            <person name="Lokyitsang T."/>
            <person name="Lokyitsang Y."/>
            <person name="Lubonja R."/>
            <person name="Lui A."/>
            <person name="MacDonald P."/>
            <person name="Magnisalis V."/>
            <person name="Maru K."/>
            <person name="Matthews C."/>
            <person name="McCusker W."/>
            <person name="McDonough S."/>
            <person name="Mehta T."/>
            <person name="Meldrim J."/>
            <person name="Meneus L."/>
            <person name="Mihai O."/>
            <person name="Mihalev A."/>
            <person name="Mihova T."/>
            <person name="Mittelman R."/>
            <person name="Mlenga V."/>
            <person name="Montmayeur A."/>
            <person name="Mulrain L."/>
            <person name="Navidi A."/>
            <person name="Naylor J."/>
            <person name="Negash T."/>
            <person name="Nguyen T."/>
            <person name="Nguyen N."/>
            <person name="Nicol R."/>
            <person name="Norbu C."/>
            <person name="Norbu N."/>
            <person name="Novod N."/>
            <person name="O'Neill B."/>
            <person name="Osman S."/>
            <person name="Markiewicz E."/>
            <person name="Oyono O.L."/>
            <person name="Patti C."/>
            <person name="Phunkhang P."/>
            <person name="Pierre F."/>
            <person name="Priest M."/>
            <person name="Raghuraman S."/>
            <person name="Rege F."/>
            <person name="Reyes R."/>
            <person name="Rise C."/>
            <person name="Rogov P."/>
            <person name="Ross K."/>
            <person name="Ryan E."/>
            <person name="Settipalli S."/>
            <person name="Shea T."/>
            <person name="Sherpa N."/>
            <person name="Shi L."/>
            <person name="Shih D."/>
            <person name="Sparrow T."/>
            <person name="Spaulding J."/>
            <person name="Stalker J."/>
            <person name="Stange-Thomann N."/>
            <person name="Stavropoulos S."/>
            <person name="Stone C."/>
            <person name="Strader C."/>
            <person name="Tesfaye S."/>
            <person name="Thomson T."/>
            <person name="Thoulutsang Y."/>
            <person name="Thoulutsang D."/>
            <person name="Topham K."/>
            <person name="Topping I."/>
            <person name="Tsamla T."/>
            <person name="Vassiliev H."/>
            <person name="Vo A."/>
            <person name="Wangchuk T."/>
            <person name="Wangdi T."/>
            <person name="Weiand M."/>
            <person name="Wilkinson J."/>
            <person name="Wilson A."/>
            <person name="Yadav S."/>
            <person name="Young G."/>
            <person name="Yu Q."/>
            <person name="Zembek L."/>
            <person name="Zhong D."/>
            <person name="Zimmer A."/>
            <person name="Zwirko Z."/>
            <person name="Jaffe D.B."/>
            <person name="Alvarez P."/>
            <person name="Brockman W."/>
            <person name="Butler J."/>
            <person name="Chin C."/>
            <person name="Gnerre S."/>
            <person name="Grabherr M."/>
            <person name="Kleber M."/>
            <person name="Mauceli E."/>
            <person name="MacCallum I."/>
        </authorList>
    </citation>
    <scope>NUCLEOTIDE SEQUENCE [LARGE SCALE GENOMIC DNA]</scope>
    <source>
        <strain evidence="6">Tucson 14030-0811.24</strain>
    </source>
</reference>
<dbReference type="SMART" id="SM00868">
    <property type="entry name" value="zf-AD"/>
    <property type="match status" value="1"/>
</dbReference>
<dbReference type="SUPFAM" id="SSF57716">
    <property type="entry name" value="Glucocorticoid receptor-like (DNA-binding domain)"/>
    <property type="match status" value="1"/>
</dbReference>
<evidence type="ECO:0000259" key="4">
    <source>
        <dbReference type="PROSITE" id="PS51915"/>
    </source>
</evidence>
<keyword evidence="2" id="KW-0862">Zinc</keyword>
<feature type="binding site" evidence="2">
    <location>
        <position position="65"/>
    </location>
    <ligand>
        <name>Zn(2+)</name>
        <dbReference type="ChEBI" id="CHEBI:29105"/>
    </ligand>
</feature>